<sequence length="231" mass="26564">MANNKKQQTTDTVESIDNALSRTEQFIEQNQKSLTVIVAAILAIVAIYFGYKNFYLQPKEDEASAQIFQAQYYFEQDSFRLALYGNENDFGFEYIADNYGMTKAGNLANYYAGICLRELGEYEKAIEYLEKFDADDQMVTPVAYGAIGDCYVELNDLEKAVNFYVKAAEYEENDFTTPIFYKKAGMVYEELKQFDEALELYKSIKTNYSKSAEARDIDRDIARVETLLSKE</sequence>
<proteinExistence type="predicted"/>
<dbReference type="Pfam" id="PF13181">
    <property type="entry name" value="TPR_8"/>
    <property type="match status" value="1"/>
</dbReference>
<keyword evidence="4" id="KW-1185">Reference proteome</keyword>
<keyword evidence="1" id="KW-0802">TPR repeat</keyword>
<protein>
    <submittedName>
        <fullName evidence="3">Tetratricopeptide repeat protein</fullName>
    </submittedName>
</protein>
<reference evidence="3 4" key="1">
    <citation type="submission" date="2019-07" db="EMBL/GenBank/DDBJ databases">
        <title>Thalassofilum flectens gen. nov., sp. nov., a novel moderate thermophilic anaerobe from a shallow sea hot spring in Kunashir Island (Russia), representing a new family in the order Bacteroidales, and proposal of Thalassofilacea fam. nov.</title>
        <authorList>
            <person name="Kochetkova T.V."/>
            <person name="Podosokorskaya O.A."/>
            <person name="Novikov A."/>
            <person name="Elcheninov A.G."/>
            <person name="Toshchakov S.V."/>
            <person name="Kublanov I.V."/>
        </authorList>
    </citation>
    <scope>NUCLEOTIDE SEQUENCE [LARGE SCALE GENOMIC DNA]</scope>
    <source>
        <strain evidence="3 4">38-H</strain>
    </source>
</reference>
<dbReference type="RefSeq" id="WP_173073934.1">
    <property type="nucleotide sequence ID" value="NZ_CP041345.1"/>
</dbReference>
<dbReference type="KEGG" id="ttz:FHG85_05890"/>
<dbReference type="PROSITE" id="PS50005">
    <property type="entry name" value="TPR"/>
    <property type="match status" value="1"/>
</dbReference>
<evidence type="ECO:0000313" key="3">
    <source>
        <dbReference type="EMBL" id="QKG79807.1"/>
    </source>
</evidence>
<dbReference type="InterPro" id="IPR011990">
    <property type="entry name" value="TPR-like_helical_dom_sf"/>
</dbReference>
<accession>A0A7D3XEE1</accession>
<dbReference type="EMBL" id="CP041345">
    <property type="protein sequence ID" value="QKG79807.1"/>
    <property type="molecule type" value="Genomic_DNA"/>
</dbReference>
<dbReference type="Proteomes" id="UP000500961">
    <property type="component" value="Chromosome"/>
</dbReference>
<keyword evidence="2" id="KW-1133">Transmembrane helix</keyword>
<gene>
    <name evidence="3" type="ORF">FHG85_05890</name>
</gene>
<keyword evidence="2" id="KW-0472">Membrane</keyword>
<dbReference type="SMART" id="SM00028">
    <property type="entry name" value="TPR"/>
    <property type="match status" value="3"/>
</dbReference>
<keyword evidence="2" id="KW-0812">Transmembrane</keyword>
<dbReference type="SUPFAM" id="SSF48452">
    <property type="entry name" value="TPR-like"/>
    <property type="match status" value="1"/>
</dbReference>
<dbReference type="InterPro" id="IPR019734">
    <property type="entry name" value="TPR_rpt"/>
</dbReference>
<evidence type="ECO:0000256" key="1">
    <source>
        <dbReference type="PROSITE-ProRule" id="PRU00339"/>
    </source>
</evidence>
<organism evidence="3 4">
    <name type="scientific">Tenuifilum thalassicum</name>
    <dbReference type="NCBI Taxonomy" id="2590900"/>
    <lineage>
        <taxon>Bacteria</taxon>
        <taxon>Pseudomonadati</taxon>
        <taxon>Bacteroidota</taxon>
        <taxon>Bacteroidia</taxon>
        <taxon>Bacteroidales</taxon>
        <taxon>Tenuifilaceae</taxon>
        <taxon>Tenuifilum</taxon>
    </lineage>
</organism>
<dbReference type="Gene3D" id="1.25.40.10">
    <property type="entry name" value="Tetratricopeptide repeat domain"/>
    <property type="match status" value="2"/>
</dbReference>
<dbReference type="AlphaFoldDB" id="A0A7D3XEE1"/>
<evidence type="ECO:0000313" key="4">
    <source>
        <dbReference type="Proteomes" id="UP000500961"/>
    </source>
</evidence>
<evidence type="ECO:0000256" key="2">
    <source>
        <dbReference type="SAM" id="Phobius"/>
    </source>
</evidence>
<feature type="repeat" description="TPR" evidence="1">
    <location>
        <begin position="141"/>
        <end position="174"/>
    </location>
</feature>
<dbReference type="Pfam" id="PF13174">
    <property type="entry name" value="TPR_6"/>
    <property type="match status" value="2"/>
</dbReference>
<name>A0A7D3XEE1_9BACT</name>
<feature type="transmembrane region" description="Helical" evidence="2">
    <location>
        <begin position="34"/>
        <end position="51"/>
    </location>
</feature>